<organism evidence="3 4">
    <name type="scientific">Roseobacter denitrificans (strain ATCC 33942 / OCh 114)</name>
    <name type="common">Erythrobacter sp. (strain OCh 114)</name>
    <name type="synonym">Roseobacter denitrificans</name>
    <dbReference type="NCBI Taxonomy" id="375451"/>
    <lineage>
        <taxon>Bacteria</taxon>
        <taxon>Pseudomonadati</taxon>
        <taxon>Pseudomonadota</taxon>
        <taxon>Alphaproteobacteria</taxon>
        <taxon>Rhodobacterales</taxon>
        <taxon>Roseobacteraceae</taxon>
        <taxon>Roseobacter</taxon>
    </lineage>
</organism>
<dbReference type="SUPFAM" id="SSF52016">
    <property type="entry name" value="LeuD/IlvD-like"/>
    <property type="match status" value="1"/>
</dbReference>
<protein>
    <recommendedName>
        <fullName evidence="2">Phosphomevalonate dehydratase small subunit-like domain-containing protein</fullName>
    </recommendedName>
</protein>
<proteinExistence type="predicted"/>
<dbReference type="Gene3D" id="3.50.30.10">
    <property type="entry name" value="Phosphohistidine domain"/>
    <property type="match status" value="1"/>
</dbReference>
<keyword evidence="4" id="KW-1185">Reference proteome</keyword>
<dbReference type="RefSeq" id="WP_011569859.1">
    <property type="nucleotide sequence ID" value="NC_008209.1"/>
</dbReference>
<dbReference type="OrthoDB" id="1550274at2"/>
<reference evidence="3 4" key="1">
    <citation type="journal article" date="2007" name="J. Bacteriol.">
        <title>The complete genome sequence of Roseobacter denitrificans reveals a mixotrophic rather than photosynthetic metabolism.</title>
        <authorList>
            <person name="Swingley W.D."/>
            <person name="Sadekar S."/>
            <person name="Mastrian S.D."/>
            <person name="Matthies H.J."/>
            <person name="Hao J."/>
            <person name="Ramos H."/>
            <person name="Acharya C.R."/>
            <person name="Conrad A.L."/>
            <person name="Taylor H.L."/>
            <person name="Dejesa L.C."/>
            <person name="Shah M.K."/>
            <person name="O'huallachain M.E."/>
            <person name="Lince M.T."/>
            <person name="Blankenship R.E."/>
            <person name="Beatty J.T."/>
            <person name="Touchman J.W."/>
        </authorList>
    </citation>
    <scope>NUCLEOTIDE SEQUENCE [LARGE SCALE GENOMIC DNA]</scope>
    <source>
        <strain evidence="4">ATCC 33942 / OCh 114</strain>
    </source>
</reference>
<dbReference type="Pfam" id="PF01989">
    <property type="entry name" value="AcnX_swivel_put"/>
    <property type="match status" value="1"/>
</dbReference>
<feature type="domain" description="Phosphomevalonate dehydratase small subunit-like" evidence="2">
    <location>
        <begin position="24"/>
        <end position="98"/>
    </location>
</feature>
<evidence type="ECO:0000313" key="3">
    <source>
        <dbReference type="EMBL" id="ABG33248.1"/>
    </source>
</evidence>
<keyword evidence="1" id="KW-0456">Lyase</keyword>
<evidence type="ECO:0000259" key="2">
    <source>
        <dbReference type="Pfam" id="PF01989"/>
    </source>
</evidence>
<evidence type="ECO:0000256" key="1">
    <source>
        <dbReference type="ARBA" id="ARBA00023239"/>
    </source>
</evidence>
<accession>Q161U5</accession>
<dbReference type="eggNOG" id="COG1786">
    <property type="taxonomic scope" value="Bacteria"/>
</dbReference>
<dbReference type="KEGG" id="rde:RD1_3780"/>
<dbReference type="InterPro" id="IPR002840">
    <property type="entry name" value="PMDh-S-like_dom"/>
</dbReference>
<dbReference type="Proteomes" id="UP000007029">
    <property type="component" value="Chromosome"/>
</dbReference>
<dbReference type="EMBL" id="CP000362">
    <property type="protein sequence ID" value="ABG33248.1"/>
    <property type="molecule type" value="Genomic_DNA"/>
</dbReference>
<name>Q161U5_ROSDO</name>
<gene>
    <name evidence="3" type="ordered locus">RD1_3780</name>
</gene>
<dbReference type="AlphaFoldDB" id="Q161U5"/>
<dbReference type="HOGENOM" id="CLU_141583_0_0_5"/>
<dbReference type="PANTHER" id="PTHR36577">
    <property type="entry name" value="DUF521 DOMAIN PROTEIN (AFU_ORTHOLOGUE AFUA_6G00490)"/>
    <property type="match status" value="1"/>
</dbReference>
<sequence>MRWQGEVLCEGRAKGEVLRIDAPLSFWGGVDPATSRVVLAGHPQYGVLIKGKIVVLHELIGSSSSSAVLLELIYRDVSPLALILGQRDAILPMGVVVARQMGWSTPPVLLVPDPQFASGVVLSIDRDGGIST</sequence>
<dbReference type="STRING" id="375451.RD1_3780"/>
<dbReference type="GO" id="GO:0016829">
    <property type="term" value="F:lyase activity"/>
    <property type="evidence" value="ECO:0007669"/>
    <property type="project" value="UniProtKB-KW"/>
</dbReference>
<dbReference type="PANTHER" id="PTHR36577:SF3">
    <property type="entry name" value="DUF521 DOMAIN PROTEIN (AFU_ORTHOLOGUE AFUA_6G00490)"/>
    <property type="match status" value="1"/>
</dbReference>
<evidence type="ECO:0000313" key="4">
    <source>
        <dbReference type="Proteomes" id="UP000007029"/>
    </source>
</evidence>